<sequence length="109" mass="11732">MADLYEVLLTAELPADLAETDVAELRWHLGLGPKPEVLNIVTSSGDMMMVDEDGEPLPEDQWWVDVLPLLGQRGPADGRGGGVAFSELVRREGAGRRQLGADLTPGAPR</sequence>
<evidence type="ECO:0000313" key="2">
    <source>
        <dbReference type="Proteomes" id="UP001589627"/>
    </source>
</evidence>
<dbReference type="EMBL" id="JBHLZP010000042">
    <property type="protein sequence ID" value="MFB9832234.1"/>
    <property type="molecule type" value="Genomic_DNA"/>
</dbReference>
<dbReference type="RefSeq" id="WP_378197797.1">
    <property type="nucleotide sequence ID" value="NZ_JBHLZP010000042.1"/>
</dbReference>
<dbReference type="Proteomes" id="UP001589627">
    <property type="component" value="Unassembled WGS sequence"/>
</dbReference>
<gene>
    <name evidence="1" type="ORF">ACFFNX_08545</name>
</gene>
<comment type="caution">
    <text evidence="1">The sequence shown here is derived from an EMBL/GenBank/DDBJ whole genome shotgun (WGS) entry which is preliminary data.</text>
</comment>
<name>A0ABV5YDM4_9ACTN</name>
<protein>
    <submittedName>
        <fullName evidence="1">Uncharacterized protein</fullName>
    </submittedName>
</protein>
<keyword evidence="2" id="KW-1185">Reference proteome</keyword>
<accession>A0ABV5YDM4</accession>
<reference evidence="1 2" key="1">
    <citation type="submission" date="2024-09" db="EMBL/GenBank/DDBJ databases">
        <authorList>
            <person name="Sun Q."/>
            <person name="Mori K."/>
        </authorList>
    </citation>
    <scope>NUCLEOTIDE SEQUENCE [LARGE SCALE GENOMIC DNA]</scope>
    <source>
        <strain evidence="1 2">TBRC 0563</strain>
    </source>
</reference>
<proteinExistence type="predicted"/>
<organism evidence="1 2">
    <name type="scientific">Actinoallomurus acaciae</name>
    <dbReference type="NCBI Taxonomy" id="502577"/>
    <lineage>
        <taxon>Bacteria</taxon>
        <taxon>Bacillati</taxon>
        <taxon>Actinomycetota</taxon>
        <taxon>Actinomycetes</taxon>
        <taxon>Streptosporangiales</taxon>
        <taxon>Thermomonosporaceae</taxon>
        <taxon>Actinoallomurus</taxon>
    </lineage>
</organism>
<evidence type="ECO:0000313" key="1">
    <source>
        <dbReference type="EMBL" id="MFB9832234.1"/>
    </source>
</evidence>